<accession>A0AA35WY25</accession>
<proteinExistence type="inferred from homology"/>
<evidence type="ECO:0000256" key="4">
    <source>
        <dbReference type="ARBA" id="ARBA00023242"/>
    </source>
</evidence>
<feature type="compositionally biased region" description="Acidic residues" evidence="5">
    <location>
        <begin position="107"/>
        <end position="122"/>
    </location>
</feature>
<comment type="caution">
    <text evidence="7">The sequence shown here is derived from an EMBL/GenBank/DDBJ whole genome shotgun (WGS) entry which is preliminary data.</text>
</comment>
<reference evidence="7" key="1">
    <citation type="submission" date="2023-03" db="EMBL/GenBank/DDBJ databases">
        <authorList>
            <person name="Steffen K."/>
            <person name="Cardenas P."/>
        </authorList>
    </citation>
    <scope>NUCLEOTIDE SEQUENCE</scope>
</reference>
<dbReference type="PANTHER" id="PTHR13484">
    <property type="entry name" value="FIP1-LIKE 1 PROTEIN"/>
    <property type="match status" value="1"/>
</dbReference>
<feature type="compositionally biased region" description="Basic residues" evidence="5">
    <location>
        <begin position="601"/>
        <end position="616"/>
    </location>
</feature>
<evidence type="ECO:0000256" key="5">
    <source>
        <dbReference type="SAM" id="MobiDB-lite"/>
    </source>
</evidence>
<feature type="region of interest" description="Disordered" evidence="5">
    <location>
        <begin position="1"/>
        <end position="44"/>
    </location>
</feature>
<name>A0AA35WY25_GEOBA</name>
<feature type="compositionally biased region" description="Basic and acidic residues" evidence="5">
    <location>
        <begin position="641"/>
        <end position="668"/>
    </location>
</feature>
<dbReference type="EMBL" id="CASHTH010002911">
    <property type="protein sequence ID" value="CAI8037104.1"/>
    <property type="molecule type" value="Genomic_DNA"/>
</dbReference>
<feature type="compositionally biased region" description="Basic and acidic residues" evidence="5">
    <location>
        <begin position="390"/>
        <end position="410"/>
    </location>
</feature>
<evidence type="ECO:0000256" key="2">
    <source>
        <dbReference type="ARBA" id="ARBA00007459"/>
    </source>
</evidence>
<organism evidence="7 8">
    <name type="scientific">Geodia barretti</name>
    <name type="common">Barrett's horny sponge</name>
    <dbReference type="NCBI Taxonomy" id="519541"/>
    <lineage>
        <taxon>Eukaryota</taxon>
        <taxon>Metazoa</taxon>
        <taxon>Porifera</taxon>
        <taxon>Demospongiae</taxon>
        <taxon>Heteroscleromorpha</taxon>
        <taxon>Tetractinellida</taxon>
        <taxon>Astrophorina</taxon>
        <taxon>Geodiidae</taxon>
        <taxon>Geodia</taxon>
    </lineage>
</organism>
<feature type="region of interest" description="Disordered" evidence="5">
    <location>
        <begin position="58"/>
        <end position="122"/>
    </location>
</feature>
<feature type="domain" description="Pre-mRNA polyadenylation factor Fip1" evidence="6">
    <location>
        <begin position="171"/>
        <end position="211"/>
    </location>
</feature>
<feature type="compositionally biased region" description="Basic residues" evidence="5">
    <location>
        <begin position="626"/>
        <end position="640"/>
    </location>
</feature>
<feature type="compositionally biased region" description="Low complexity" evidence="5">
    <location>
        <begin position="574"/>
        <end position="586"/>
    </location>
</feature>
<dbReference type="GO" id="GO:0005847">
    <property type="term" value="C:mRNA cleavage and polyadenylation specificity factor complex"/>
    <property type="evidence" value="ECO:0007669"/>
    <property type="project" value="TreeGrafter"/>
</dbReference>
<evidence type="ECO:0000313" key="7">
    <source>
        <dbReference type="EMBL" id="CAI8037104.1"/>
    </source>
</evidence>
<keyword evidence="4" id="KW-0539">Nucleus</keyword>
<protein>
    <submittedName>
        <fullName evidence="7">Pre-mRNA polyadenylation factor fip1</fullName>
    </submittedName>
</protein>
<dbReference type="Proteomes" id="UP001174909">
    <property type="component" value="Unassembled WGS sequence"/>
</dbReference>
<dbReference type="AlphaFoldDB" id="A0AA35WY25"/>
<evidence type="ECO:0000256" key="3">
    <source>
        <dbReference type="ARBA" id="ARBA00022664"/>
    </source>
</evidence>
<dbReference type="InterPro" id="IPR051187">
    <property type="entry name" value="Pre-mRNA_3'-end_processing_reg"/>
</dbReference>
<sequence length="674" mass="74929">MAATDLDEESWLYGEGYTATSKSDGGVNEKQLGNKGRSRSPLLDDLDDVIVNAEMKQRTNKIVSVSSSLQPKATTPSEDAKTPVEDEDGVFDTEKREGEGEEKAVGEGEEEEEEESDSDDSDVQIVIGPIENHPVPFYPGRLPSTSNAVLTGPKKVDVEAVPTIGGQSIFEIDLDSADKPWRLPGADITDYFNYGFTEETWRLYCEKQRRTKTEVAQLNKIAVSQTPPAVDPPSCPLLRRYRSSSTIVDCSLFFGNTNYSSLVSFFDDVMISVSMCVFFVKSVFEKVPALRKNSFDFVFWTYYTLRLGPHDSNLHPTKVGDGDAFSTIPSITGSSLPPPPIHHFSLQHHGLLPPTLLPPPPLPHLPHGMLPPVLPEAPSSSQDLSAGAQGDHEDRNKTPDPANEKEEGSDGRATPGVDQETPEVLPHSGKVPLLPPPPTSLSMPPFSMPPPIRSNMSGAPDVTNAMAAMLSGFRQPEHHFPGFLPPPGFPPPFHPQLPGGDFRPRVPPFPGGPPPFPMLPGGHLDVPGLLPPPLDERGLPMHPDLGLPGGTWDPSMGPPELFDMMTRREEYARGTRSPSRSGSSGRSRSRSRSSSYDDRGRRRRDKRLRRHSRSRSHSRDRDRDRHRSSRRTHHSNHHRSERHDRDRDRERDREREREKERERDRVEATPELQS</sequence>
<feature type="compositionally biased region" description="Basic and acidic residues" evidence="5">
    <location>
        <begin position="92"/>
        <end position="106"/>
    </location>
</feature>
<feature type="compositionally biased region" description="Polar residues" evidence="5">
    <location>
        <begin position="60"/>
        <end position="77"/>
    </location>
</feature>
<feature type="compositionally biased region" description="Acidic residues" evidence="5">
    <location>
        <begin position="1"/>
        <end position="10"/>
    </location>
</feature>
<feature type="region of interest" description="Disordered" evidence="5">
    <location>
        <begin position="355"/>
        <end position="448"/>
    </location>
</feature>
<evidence type="ECO:0000313" key="8">
    <source>
        <dbReference type="Proteomes" id="UP001174909"/>
    </source>
</evidence>
<evidence type="ECO:0000259" key="6">
    <source>
        <dbReference type="Pfam" id="PF05182"/>
    </source>
</evidence>
<feature type="compositionally biased region" description="Pro residues" evidence="5">
    <location>
        <begin position="355"/>
        <end position="364"/>
    </location>
</feature>
<dbReference type="InterPro" id="IPR007854">
    <property type="entry name" value="Fip1_dom"/>
</dbReference>
<dbReference type="PANTHER" id="PTHR13484:SF0">
    <property type="entry name" value="PRE-MRNA 3'-END-PROCESSING FACTOR FIP1"/>
    <property type="match status" value="1"/>
</dbReference>
<comment type="similarity">
    <text evidence="2">Belongs to the FIP1 family.</text>
</comment>
<keyword evidence="3" id="KW-0507">mRNA processing</keyword>
<gene>
    <name evidence="7" type="ORF">GBAR_LOCUS20754</name>
</gene>
<comment type="subcellular location">
    <subcellularLocation>
        <location evidence="1">Nucleus</location>
    </subcellularLocation>
</comment>
<dbReference type="Pfam" id="PF05182">
    <property type="entry name" value="Fip1"/>
    <property type="match status" value="1"/>
</dbReference>
<dbReference type="GO" id="GO:0006397">
    <property type="term" value="P:mRNA processing"/>
    <property type="evidence" value="ECO:0007669"/>
    <property type="project" value="UniProtKB-KW"/>
</dbReference>
<feature type="region of interest" description="Disordered" evidence="5">
    <location>
        <begin position="566"/>
        <end position="674"/>
    </location>
</feature>
<evidence type="ECO:0000256" key="1">
    <source>
        <dbReference type="ARBA" id="ARBA00004123"/>
    </source>
</evidence>
<keyword evidence="8" id="KW-1185">Reference proteome</keyword>